<dbReference type="Proteomes" id="UP000232003">
    <property type="component" value="Plasmid pNFSY08"/>
</dbReference>
<evidence type="ECO:0000313" key="2">
    <source>
        <dbReference type="Proteomes" id="UP000232003"/>
    </source>
</evidence>
<dbReference type="KEGG" id="nfl:COO91_11273"/>
<dbReference type="EMBL" id="CP024793">
    <property type="protein sequence ID" value="AUB45014.1"/>
    <property type="molecule type" value="Genomic_DNA"/>
</dbReference>
<proteinExistence type="predicted"/>
<accession>A0A2K8TBE3</accession>
<dbReference type="AlphaFoldDB" id="A0A2K8TBE3"/>
<reference evidence="1 2" key="1">
    <citation type="submission" date="2017-11" db="EMBL/GenBank/DDBJ databases">
        <title>Complete genome of a free-living desiccation-tolerant cyanobacterium and its photosynthetic adaptation to extreme terrestrial habitat.</title>
        <authorList>
            <person name="Shang J."/>
        </authorList>
    </citation>
    <scope>NUCLEOTIDE SEQUENCE [LARGE SCALE GENOMIC DNA]</scope>
    <source>
        <strain evidence="1 2">CCNUN1</strain>
        <plasmid evidence="2">pnfsy08</plasmid>
    </source>
</reference>
<protein>
    <submittedName>
        <fullName evidence="1">Uncharacterized protein</fullName>
    </submittedName>
</protein>
<sequence>MKKATIAYPKSLKTTLLDFSQLQTQKIIGLQSYASVSKSQ</sequence>
<keyword evidence="2" id="KW-1185">Reference proteome</keyword>
<evidence type="ECO:0000313" key="1">
    <source>
        <dbReference type="EMBL" id="AUB45014.1"/>
    </source>
</evidence>
<geneLocation type="plasmid" evidence="2">
    <name>pnfsy08</name>
</geneLocation>
<gene>
    <name evidence="1" type="ORF">COO91_11273</name>
</gene>
<organism evidence="1 2">
    <name type="scientific">Nostoc flagelliforme CCNUN1</name>
    <dbReference type="NCBI Taxonomy" id="2038116"/>
    <lineage>
        <taxon>Bacteria</taxon>
        <taxon>Bacillati</taxon>
        <taxon>Cyanobacteriota</taxon>
        <taxon>Cyanophyceae</taxon>
        <taxon>Nostocales</taxon>
        <taxon>Nostocaceae</taxon>
        <taxon>Nostoc</taxon>
    </lineage>
</organism>
<name>A0A2K8TBE3_9NOSO</name>
<keyword evidence="1" id="KW-0614">Plasmid</keyword>